<proteinExistence type="predicted"/>
<dbReference type="Gene3D" id="3.40.1410.10">
    <property type="entry name" value="Chorismate lyase-like"/>
    <property type="match status" value="1"/>
</dbReference>
<gene>
    <name evidence="1" type="ORF">GCM10023329_53720</name>
</gene>
<sequence>MKRPVEASYSRAPMWVRPVVGSSTPVPRKVWRPGGARPDMHARPADAREASALALPVGSPILAGAHRRSNAEGVIEYGE</sequence>
<evidence type="ECO:0000313" key="2">
    <source>
        <dbReference type="Proteomes" id="UP001501147"/>
    </source>
</evidence>
<keyword evidence="2" id="KW-1185">Reference proteome</keyword>
<accession>A0ABP9BHE2</accession>
<name>A0ABP9BHE2_9ACTN</name>
<reference evidence="2" key="1">
    <citation type="journal article" date="2019" name="Int. J. Syst. Evol. Microbiol.">
        <title>The Global Catalogue of Microorganisms (GCM) 10K type strain sequencing project: providing services to taxonomists for standard genome sequencing and annotation.</title>
        <authorList>
            <consortium name="The Broad Institute Genomics Platform"/>
            <consortium name="The Broad Institute Genome Sequencing Center for Infectious Disease"/>
            <person name="Wu L."/>
            <person name="Ma J."/>
        </authorList>
    </citation>
    <scope>NUCLEOTIDE SEQUENCE [LARGE SCALE GENOMIC DNA]</scope>
    <source>
        <strain evidence="2">JCM 18324</strain>
    </source>
</reference>
<comment type="caution">
    <text evidence="1">The sequence shown here is derived from an EMBL/GenBank/DDBJ whole genome shotgun (WGS) entry which is preliminary data.</text>
</comment>
<evidence type="ECO:0000313" key="1">
    <source>
        <dbReference type="EMBL" id="GAA4794389.1"/>
    </source>
</evidence>
<protein>
    <submittedName>
        <fullName evidence="1">Uncharacterized protein</fullName>
    </submittedName>
</protein>
<dbReference type="Proteomes" id="UP001501147">
    <property type="component" value="Unassembled WGS sequence"/>
</dbReference>
<dbReference type="InterPro" id="IPR028978">
    <property type="entry name" value="Chorismate_lyase_/UTRA_dom_sf"/>
</dbReference>
<organism evidence="1 2">
    <name type="scientific">Streptomyces sanyensis</name>
    <dbReference type="NCBI Taxonomy" id="568869"/>
    <lineage>
        <taxon>Bacteria</taxon>
        <taxon>Bacillati</taxon>
        <taxon>Actinomycetota</taxon>
        <taxon>Actinomycetes</taxon>
        <taxon>Kitasatosporales</taxon>
        <taxon>Streptomycetaceae</taxon>
        <taxon>Streptomyces</taxon>
    </lineage>
</organism>
<dbReference type="EMBL" id="BAABJV010000023">
    <property type="protein sequence ID" value="GAA4794389.1"/>
    <property type="molecule type" value="Genomic_DNA"/>
</dbReference>